<dbReference type="PANTHER" id="PTHR43618:SF8">
    <property type="entry name" value="7ALPHA-HYDROXYSTEROID DEHYDROGENASE"/>
    <property type="match status" value="1"/>
</dbReference>
<evidence type="ECO:0000256" key="2">
    <source>
        <dbReference type="ARBA" id="ARBA00022857"/>
    </source>
</evidence>
<dbReference type="PANTHER" id="PTHR43618">
    <property type="entry name" value="7-ALPHA-HYDROXYSTEROID DEHYDROGENASE"/>
    <property type="match status" value="1"/>
</dbReference>
<keyword evidence="5" id="KW-1185">Reference proteome</keyword>
<dbReference type="InterPro" id="IPR036291">
    <property type="entry name" value="NAD(P)-bd_dom_sf"/>
</dbReference>
<dbReference type="PRINTS" id="PR00080">
    <property type="entry name" value="SDRFAMILY"/>
</dbReference>
<dbReference type="PRINTS" id="PR00081">
    <property type="entry name" value="GDHRDH"/>
</dbReference>
<dbReference type="AlphaFoldDB" id="A0A507C3L7"/>
<evidence type="ECO:0000256" key="1">
    <source>
        <dbReference type="ARBA" id="ARBA00006484"/>
    </source>
</evidence>
<dbReference type="GeneID" id="42005914"/>
<comment type="caution">
    <text evidence="4">The sequence shown here is derived from an EMBL/GenBank/DDBJ whole genome shotgun (WGS) entry which is preliminary data.</text>
</comment>
<reference evidence="4 5" key="1">
    <citation type="journal article" date="2019" name="Sci. Rep.">
        <title>Comparative genomics of chytrid fungi reveal insights into the obligate biotrophic and pathogenic lifestyle of Synchytrium endobioticum.</title>
        <authorList>
            <person name="van de Vossenberg B.T.L.H."/>
            <person name="Warris S."/>
            <person name="Nguyen H.D.T."/>
            <person name="van Gent-Pelzer M.P.E."/>
            <person name="Joly D.L."/>
            <person name="van de Geest H.C."/>
            <person name="Bonants P.J.M."/>
            <person name="Smith D.S."/>
            <person name="Levesque C.A."/>
            <person name="van der Lee T.A.J."/>
        </authorList>
    </citation>
    <scope>NUCLEOTIDE SEQUENCE [LARGE SCALE GENOMIC DNA]</scope>
    <source>
        <strain evidence="4 5">JEL517</strain>
    </source>
</reference>
<dbReference type="SUPFAM" id="SSF51735">
    <property type="entry name" value="NAD(P)-binding Rossmann-fold domains"/>
    <property type="match status" value="1"/>
</dbReference>
<dbReference type="FunFam" id="3.40.50.720:FF:000084">
    <property type="entry name" value="Short-chain dehydrogenase reductase"/>
    <property type="match status" value="1"/>
</dbReference>
<sequence>MSKEKIVMSSSATPLGLNDLFSVKGKVVLVTGGGTGIGKMLAAGLVANGAKVYIASRKQQVVDETAAELNKYYAKQGGVCLPLTANLNSKAGCDELANKIKQRETKLDALFNNSGITWGAPMLDFPEKEGWDQLYAVNVKGPFFLTTALLPLLEKASNGNYEPATVVNVSSIGGIIASSAEGRDDDSGIAKAGSGTPSYASSKAAVNHLTRTLATSLASRYVRVNCIAPGAFPSRMMAFGLSKPGAKQAMDSSVPLGRIGETEDMAGLAVFLASRASAHITGAVFTIDGGSSIIPSGQSRI</sequence>
<gene>
    <name evidence="4" type="ORF">SmJEL517_g04689</name>
</gene>
<dbReference type="InterPro" id="IPR002347">
    <property type="entry name" value="SDR_fam"/>
</dbReference>
<keyword evidence="3" id="KW-0560">Oxidoreductase</keyword>
<evidence type="ECO:0008006" key="6">
    <source>
        <dbReference type="Google" id="ProtNLM"/>
    </source>
</evidence>
<dbReference type="Pfam" id="PF13561">
    <property type="entry name" value="adh_short_C2"/>
    <property type="match status" value="1"/>
</dbReference>
<comment type="similarity">
    <text evidence="1">Belongs to the short-chain dehydrogenases/reductases (SDR) family.</text>
</comment>
<dbReference type="STRING" id="1806994.A0A507C3L7"/>
<dbReference type="Proteomes" id="UP000319731">
    <property type="component" value="Unassembled WGS sequence"/>
</dbReference>
<proteinExistence type="inferred from homology"/>
<dbReference type="InterPro" id="IPR052178">
    <property type="entry name" value="Sec_Metab_Biosynth_SDR"/>
</dbReference>
<keyword evidence="2" id="KW-0521">NADP</keyword>
<dbReference type="GO" id="GO:0016491">
    <property type="term" value="F:oxidoreductase activity"/>
    <property type="evidence" value="ECO:0007669"/>
    <property type="project" value="UniProtKB-KW"/>
</dbReference>
<name>A0A507C3L7_9FUNG</name>
<evidence type="ECO:0000313" key="4">
    <source>
        <dbReference type="EMBL" id="TPX32113.1"/>
    </source>
</evidence>
<dbReference type="OrthoDB" id="294295at2759"/>
<organism evidence="4 5">
    <name type="scientific">Synchytrium microbalum</name>
    <dbReference type="NCBI Taxonomy" id="1806994"/>
    <lineage>
        <taxon>Eukaryota</taxon>
        <taxon>Fungi</taxon>
        <taxon>Fungi incertae sedis</taxon>
        <taxon>Chytridiomycota</taxon>
        <taxon>Chytridiomycota incertae sedis</taxon>
        <taxon>Chytridiomycetes</taxon>
        <taxon>Synchytriales</taxon>
        <taxon>Synchytriaceae</taxon>
        <taxon>Synchytrium</taxon>
    </lineage>
</organism>
<dbReference type="Gene3D" id="3.40.50.720">
    <property type="entry name" value="NAD(P)-binding Rossmann-like Domain"/>
    <property type="match status" value="1"/>
</dbReference>
<dbReference type="PROSITE" id="PS00061">
    <property type="entry name" value="ADH_SHORT"/>
    <property type="match status" value="1"/>
</dbReference>
<protein>
    <recommendedName>
        <fullName evidence="6">Gluconate 5-dehydrogenase</fullName>
    </recommendedName>
</protein>
<evidence type="ECO:0000313" key="5">
    <source>
        <dbReference type="Proteomes" id="UP000319731"/>
    </source>
</evidence>
<dbReference type="RefSeq" id="XP_031023375.1">
    <property type="nucleotide sequence ID" value="XM_031170617.1"/>
</dbReference>
<dbReference type="EMBL" id="QEAO01000034">
    <property type="protein sequence ID" value="TPX32113.1"/>
    <property type="molecule type" value="Genomic_DNA"/>
</dbReference>
<evidence type="ECO:0000256" key="3">
    <source>
        <dbReference type="ARBA" id="ARBA00023002"/>
    </source>
</evidence>
<dbReference type="InterPro" id="IPR020904">
    <property type="entry name" value="Sc_DH/Rdtase_CS"/>
</dbReference>
<accession>A0A507C3L7</accession>